<organism evidence="7 8">
    <name type="scientific">Paenibacillus thailandensis</name>
    <dbReference type="NCBI Taxonomy" id="393250"/>
    <lineage>
        <taxon>Bacteria</taxon>
        <taxon>Bacillati</taxon>
        <taxon>Bacillota</taxon>
        <taxon>Bacilli</taxon>
        <taxon>Bacillales</taxon>
        <taxon>Paenibacillaceae</taxon>
        <taxon>Paenibacillus</taxon>
    </lineage>
</organism>
<dbReference type="PRINTS" id="PR00040">
    <property type="entry name" value="HTHMERR"/>
</dbReference>
<keyword evidence="2" id="KW-0805">Transcription regulation</keyword>
<dbReference type="SUPFAM" id="SSF46955">
    <property type="entry name" value="Putative DNA-binding domain"/>
    <property type="match status" value="1"/>
</dbReference>
<evidence type="ECO:0000313" key="8">
    <source>
        <dbReference type="Proteomes" id="UP001597493"/>
    </source>
</evidence>
<dbReference type="PANTHER" id="PTHR30204:SF69">
    <property type="entry name" value="MERR-FAMILY TRANSCRIPTIONAL REGULATOR"/>
    <property type="match status" value="1"/>
</dbReference>
<evidence type="ECO:0000256" key="1">
    <source>
        <dbReference type="ARBA" id="ARBA00022491"/>
    </source>
</evidence>
<dbReference type="SMART" id="SM00422">
    <property type="entry name" value="HTH_MERR"/>
    <property type="match status" value="1"/>
</dbReference>
<sequence>MYSIGEVSKLTGITASTLRYYESIGLIPEPQRQSGSNVRRYDDADLRFIQFIDGLKQTGMKLGDIAVFAEDGCLLTQDEPVESHESILRQRIEILDRHVENLEQQITRLQSVRDIAEKRRKIYVQMLKDSYQKDT</sequence>
<comment type="caution">
    <text evidence="7">The sequence shown here is derived from an EMBL/GenBank/DDBJ whole genome shotgun (WGS) entry which is preliminary data.</text>
</comment>
<keyword evidence="8" id="KW-1185">Reference proteome</keyword>
<dbReference type="PROSITE" id="PS00552">
    <property type="entry name" value="HTH_MERR_1"/>
    <property type="match status" value="1"/>
</dbReference>
<evidence type="ECO:0000256" key="4">
    <source>
        <dbReference type="ARBA" id="ARBA00023163"/>
    </source>
</evidence>
<proteinExistence type="predicted"/>
<dbReference type="Gene3D" id="1.10.1660.10">
    <property type="match status" value="1"/>
</dbReference>
<feature type="coiled-coil region" evidence="5">
    <location>
        <begin position="85"/>
        <end position="119"/>
    </location>
</feature>
<evidence type="ECO:0000256" key="2">
    <source>
        <dbReference type="ARBA" id="ARBA00023015"/>
    </source>
</evidence>
<dbReference type="InterPro" id="IPR000551">
    <property type="entry name" value="MerR-type_HTH_dom"/>
</dbReference>
<dbReference type="CDD" id="cd01109">
    <property type="entry name" value="HTH_YyaN"/>
    <property type="match status" value="1"/>
</dbReference>
<dbReference type="PROSITE" id="PS50937">
    <property type="entry name" value="HTH_MERR_2"/>
    <property type="match status" value="1"/>
</dbReference>
<dbReference type="InterPro" id="IPR047057">
    <property type="entry name" value="MerR_fam"/>
</dbReference>
<keyword evidence="5" id="KW-0175">Coiled coil</keyword>
<evidence type="ECO:0000256" key="5">
    <source>
        <dbReference type="SAM" id="Coils"/>
    </source>
</evidence>
<dbReference type="PANTHER" id="PTHR30204">
    <property type="entry name" value="REDOX-CYCLING DRUG-SENSING TRANSCRIPTIONAL ACTIVATOR SOXR"/>
    <property type="match status" value="1"/>
</dbReference>
<evidence type="ECO:0000313" key="7">
    <source>
        <dbReference type="EMBL" id="MFD2658958.1"/>
    </source>
</evidence>
<dbReference type="InterPro" id="IPR009061">
    <property type="entry name" value="DNA-bd_dom_put_sf"/>
</dbReference>
<keyword evidence="1" id="KW-0678">Repressor</keyword>
<reference evidence="8" key="1">
    <citation type="journal article" date="2019" name="Int. J. Syst. Evol. Microbiol.">
        <title>The Global Catalogue of Microorganisms (GCM) 10K type strain sequencing project: providing services to taxonomists for standard genome sequencing and annotation.</title>
        <authorList>
            <consortium name="The Broad Institute Genomics Platform"/>
            <consortium name="The Broad Institute Genome Sequencing Center for Infectious Disease"/>
            <person name="Wu L."/>
            <person name="Ma J."/>
        </authorList>
    </citation>
    <scope>NUCLEOTIDE SEQUENCE [LARGE SCALE GENOMIC DNA]</scope>
    <source>
        <strain evidence="8">TISTR 1827</strain>
    </source>
</reference>
<dbReference type="RefSeq" id="WP_379269007.1">
    <property type="nucleotide sequence ID" value="NZ_JBHUGT010000050.1"/>
</dbReference>
<dbReference type="EMBL" id="JBHUMY010000001">
    <property type="protein sequence ID" value="MFD2658958.1"/>
    <property type="molecule type" value="Genomic_DNA"/>
</dbReference>
<evidence type="ECO:0000259" key="6">
    <source>
        <dbReference type="PROSITE" id="PS50937"/>
    </source>
</evidence>
<name>A0ABW5QSM4_9BACL</name>
<accession>A0ABW5QSM4</accession>
<dbReference type="Proteomes" id="UP001597493">
    <property type="component" value="Unassembled WGS sequence"/>
</dbReference>
<keyword evidence="4" id="KW-0804">Transcription</keyword>
<keyword evidence="3" id="KW-0238">DNA-binding</keyword>
<feature type="domain" description="HTH merR-type" evidence="6">
    <location>
        <begin position="1"/>
        <end position="71"/>
    </location>
</feature>
<dbReference type="Pfam" id="PF13411">
    <property type="entry name" value="MerR_1"/>
    <property type="match status" value="1"/>
</dbReference>
<gene>
    <name evidence="7" type="ORF">ACFSW5_01615</name>
</gene>
<evidence type="ECO:0000256" key="3">
    <source>
        <dbReference type="ARBA" id="ARBA00023125"/>
    </source>
</evidence>
<protein>
    <submittedName>
        <fullName evidence="7">MerR family transcriptional regulator</fullName>
    </submittedName>
</protein>